<dbReference type="SUPFAM" id="SSF50156">
    <property type="entry name" value="PDZ domain-like"/>
    <property type="match status" value="1"/>
</dbReference>
<dbReference type="Pfam" id="PF04495">
    <property type="entry name" value="GRASP55_65"/>
    <property type="match status" value="1"/>
</dbReference>
<comment type="caution">
    <text evidence="7">The sequence shown here is derived from an EMBL/GenBank/DDBJ whole genome shotgun (WGS) entry which is preliminary data.</text>
</comment>
<evidence type="ECO:0000256" key="3">
    <source>
        <dbReference type="ARBA" id="ARBA00023034"/>
    </source>
</evidence>
<sequence>MGQGQSDADSQLRGIRGLQIVRVLLNSPAHIAGLVPFFDLITAVNGVMLQEGADAIESFKQHVAAQPSQPMHFTVYNLHVRAYRDVVCATSRSWGGGGLLGCSVEWCSAEDFTDRIWHIVEVTPGARLTDVEISKKAGNTS</sequence>
<protein>
    <recommendedName>
        <fullName evidence="6">PDZ GRASP-type domain-containing protein</fullName>
    </recommendedName>
</protein>
<dbReference type="PANTHER" id="PTHR12893">
    <property type="entry name" value="GOLGI REASSEMBLY STACKING PROTEIN GRASP"/>
    <property type="match status" value="1"/>
</dbReference>
<dbReference type="AlphaFoldDB" id="F9WJX9"/>
<feature type="binding site" evidence="5">
    <location>
        <position position="107"/>
    </location>
    <ligand>
        <name>Zn(2+)</name>
        <dbReference type="ChEBI" id="CHEBI:29105"/>
    </ligand>
</feature>
<keyword evidence="5" id="KW-0862">Zinc</keyword>
<dbReference type="Proteomes" id="UP000000702">
    <property type="component" value="Unassembled WGS sequence"/>
</dbReference>
<dbReference type="Gene3D" id="2.30.42.10">
    <property type="match status" value="1"/>
</dbReference>
<reference evidence="7 8" key="2">
    <citation type="journal article" date="2012" name="Proc. Natl. Acad. Sci. U.S.A.">
        <title>Antigenic diversity is generated by distinct evolutionary mechanisms in African trypanosome species.</title>
        <authorList>
            <person name="Jackson A.P."/>
            <person name="Berry A."/>
            <person name="Aslett M."/>
            <person name="Allison H.C."/>
            <person name="Burton P."/>
            <person name="Vavrova-Anderson J."/>
            <person name="Brown R."/>
            <person name="Browne H."/>
            <person name="Corton N."/>
            <person name="Hauser H."/>
            <person name="Gamble J."/>
            <person name="Gilderthorp R."/>
            <person name="Marcello L."/>
            <person name="McQuillan J."/>
            <person name="Otto T.D."/>
            <person name="Quail M.A."/>
            <person name="Sanders M.J."/>
            <person name="van Tonder A."/>
            <person name="Ginger M.L."/>
            <person name="Field M.C."/>
            <person name="Barry J.D."/>
            <person name="Hertz-Fowler C."/>
            <person name="Berriman M."/>
        </authorList>
    </citation>
    <scope>NUCLEOTIDE SEQUENCE [LARGE SCALE GENOMIC DNA]</scope>
    <source>
        <strain evidence="7 8">IL3000</strain>
    </source>
</reference>
<dbReference type="InterPro" id="IPR024958">
    <property type="entry name" value="GRASP_PDZ"/>
</dbReference>
<evidence type="ECO:0000256" key="5">
    <source>
        <dbReference type="PIRSR" id="PIRSR607583-1"/>
    </source>
</evidence>
<evidence type="ECO:0000256" key="1">
    <source>
        <dbReference type="ARBA" id="ARBA00004394"/>
    </source>
</evidence>
<proteinExistence type="predicted"/>
<name>F9WJX9_TRYCI</name>
<organism evidence="7 8">
    <name type="scientific">Trypanosoma congolense (strain IL3000)</name>
    <dbReference type="NCBI Taxonomy" id="1068625"/>
    <lineage>
        <taxon>Eukaryota</taxon>
        <taxon>Discoba</taxon>
        <taxon>Euglenozoa</taxon>
        <taxon>Kinetoplastea</taxon>
        <taxon>Metakinetoplastina</taxon>
        <taxon>Trypanosomatida</taxon>
        <taxon>Trypanosomatidae</taxon>
        <taxon>Trypanosoma</taxon>
        <taxon>Nannomonas</taxon>
    </lineage>
</organism>
<reference evidence="8" key="1">
    <citation type="submission" date="2011-07" db="EMBL/GenBank/DDBJ databases">
        <title>Divergent evolution of antigenic variation in African trypanosomes.</title>
        <authorList>
            <person name="Jackson A.P."/>
            <person name="Berry A."/>
            <person name="Allison H.C."/>
            <person name="Burton P."/>
            <person name="Anderson J."/>
            <person name="Aslett M."/>
            <person name="Brown R."/>
            <person name="Corton N."/>
            <person name="Harris D."/>
            <person name="Hauser H."/>
            <person name="Gamble J."/>
            <person name="Gilderthorp R."/>
            <person name="McQuillan J."/>
            <person name="Quail M.A."/>
            <person name="Sanders M."/>
            <person name="Van Tonder A."/>
            <person name="Ginger M.L."/>
            <person name="Donelson J.E."/>
            <person name="Field M.C."/>
            <person name="Barry J.D."/>
            <person name="Berriman M."/>
            <person name="Hertz-Fowler C."/>
        </authorList>
    </citation>
    <scope>NUCLEOTIDE SEQUENCE [LARGE SCALE GENOMIC DNA]</scope>
    <source>
        <strain evidence="8">IL3000</strain>
    </source>
</reference>
<dbReference type="InterPro" id="IPR007583">
    <property type="entry name" value="GRASP55_65"/>
</dbReference>
<dbReference type="GO" id="GO:0000139">
    <property type="term" value="C:Golgi membrane"/>
    <property type="evidence" value="ECO:0007669"/>
    <property type="project" value="UniProtKB-SubCell"/>
</dbReference>
<keyword evidence="3" id="KW-0333">Golgi apparatus</keyword>
<keyword evidence="4" id="KW-0472">Membrane</keyword>
<dbReference type="OMA" id="RIWHIVE"/>
<comment type="subcellular location">
    <subcellularLocation>
        <location evidence="1">Golgi apparatus membrane</location>
    </subcellularLocation>
</comment>
<gene>
    <name evidence="7" type="ORF">TCIL3000_0_24450</name>
</gene>
<evidence type="ECO:0000256" key="2">
    <source>
        <dbReference type="ARBA" id="ARBA00022737"/>
    </source>
</evidence>
<dbReference type="PANTHER" id="PTHR12893:SF0">
    <property type="entry name" value="GRASP65"/>
    <property type="match status" value="1"/>
</dbReference>
<dbReference type="GO" id="GO:0046872">
    <property type="term" value="F:metal ion binding"/>
    <property type="evidence" value="ECO:0007669"/>
    <property type="project" value="UniProtKB-KW"/>
</dbReference>
<evidence type="ECO:0000256" key="4">
    <source>
        <dbReference type="ARBA" id="ARBA00023136"/>
    </source>
</evidence>
<dbReference type="InterPro" id="IPR036034">
    <property type="entry name" value="PDZ_sf"/>
</dbReference>
<evidence type="ECO:0000313" key="8">
    <source>
        <dbReference type="Proteomes" id="UP000000702"/>
    </source>
</evidence>
<dbReference type="GO" id="GO:0007030">
    <property type="term" value="P:Golgi organization"/>
    <property type="evidence" value="ECO:0007669"/>
    <property type="project" value="TreeGrafter"/>
</dbReference>
<keyword evidence="5" id="KW-0479">Metal-binding</keyword>
<dbReference type="EMBL" id="CAEQ01002786">
    <property type="protein sequence ID" value="CCD17639.1"/>
    <property type="molecule type" value="Genomic_DNA"/>
</dbReference>
<dbReference type="PROSITE" id="PS51865">
    <property type="entry name" value="PDZ_GRASP"/>
    <property type="match status" value="1"/>
</dbReference>
<evidence type="ECO:0000259" key="6">
    <source>
        <dbReference type="PROSITE" id="PS51865"/>
    </source>
</evidence>
<keyword evidence="2" id="KW-0677">Repeat</keyword>
<evidence type="ECO:0000313" key="7">
    <source>
        <dbReference type="EMBL" id="CCD17639.1"/>
    </source>
</evidence>
<feature type="domain" description="PDZ GRASP-type" evidence="6">
    <location>
        <begin position="16"/>
        <end position="109"/>
    </location>
</feature>
<keyword evidence="8" id="KW-1185">Reference proteome</keyword>
<accession>F9WJX9</accession>